<evidence type="ECO:0000256" key="5">
    <source>
        <dbReference type="ARBA" id="ARBA00022723"/>
    </source>
</evidence>
<dbReference type="Gene3D" id="3.40.640.10">
    <property type="entry name" value="Type I PLP-dependent aspartate aminotransferase-like (Major domain)"/>
    <property type="match status" value="1"/>
</dbReference>
<dbReference type="InterPro" id="IPR015422">
    <property type="entry name" value="PyrdxlP-dep_Trfase_small"/>
</dbReference>
<dbReference type="InterPro" id="IPR015424">
    <property type="entry name" value="PyrdxlP-dep_Trfase"/>
</dbReference>
<protein>
    <recommendedName>
        <fullName evidence="3">cysteine desulfurase</fullName>
        <ecNumber evidence="3">2.8.1.7</ecNumber>
    </recommendedName>
</protein>
<dbReference type="PANTHER" id="PTHR11601:SF34">
    <property type="entry name" value="CYSTEINE DESULFURASE"/>
    <property type="match status" value="1"/>
</dbReference>
<dbReference type="EMBL" id="JAGIBU010000007">
    <property type="protein sequence ID" value="MBS7825124.1"/>
    <property type="molecule type" value="Genomic_DNA"/>
</dbReference>
<dbReference type="Gene3D" id="3.90.1150.10">
    <property type="entry name" value="Aspartate Aminotransferase, domain 1"/>
    <property type="match status" value="1"/>
</dbReference>
<comment type="cofactor">
    <cofactor evidence="1 10">
        <name>pyridoxal 5'-phosphate</name>
        <dbReference type="ChEBI" id="CHEBI:597326"/>
    </cofactor>
</comment>
<evidence type="ECO:0000259" key="11">
    <source>
        <dbReference type="Pfam" id="PF00266"/>
    </source>
</evidence>
<gene>
    <name evidence="12" type="ORF">J7561_07905</name>
</gene>
<dbReference type="PIRSF" id="PIRSF005572">
    <property type="entry name" value="NifS"/>
    <property type="match status" value="1"/>
</dbReference>
<dbReference type="PANTHER" id="PTHR11601">
    <property type="entry name" value="CYSTEINE DESULFURYLASE FAMILY MEMBER"/>
    <property type="match status" value="1"/>
</dbReference>
<organism evidence="12 13">
    <name type="scientific">Wohlfahrtiimonas chitiniclastica</name>
    <dbReference type="NCBI Taxonomy" id="400946"/>
    <lineage>
        <taxon>Bacteria</taxon>
        <taxon>Pseudomonadati</taxon>
        <taxon>Pseudomonadota</taxon>
        <taxon>Gammaproteobacteria</taxon>
        <taxon>Cardiobacteriales</taxon>
        <taxon>Ignatzschineriaceae</taxon>
        <taxon>Wohlfahrtiimonas</taxon>
    </lineage>
</organism>
<evidence type="ECO:0000256" key="10">
    <source>
        <dbReference type="RuleBase" id="RU004504"/>
    </source>
</evidence>
<sequence>MIYLDNNATTPCDPDIAKAITDILMDESMGNPSSNHAFGWKAHAMYEDALENIAHFYNALPDDVVITSGASEANNQAIIGVAQAAHLANDPRKKIIVSSIEHKCVLNAAKFACESMGYHLITLPVSADGIIDMDVLVAHIADDVLLVSVMAVNNEVGTVQPIQEIGKLCKQYGIIFHVDGAQAGYESIDMIAANIDLLSLSGHKIYAPIGVGSLIVDSMCAIKPLPIIHGGLQQAPYRSGTISPFLAHAMSLAVTKMHQVQLEEAQHLRQLRHDFLQQLDQHHIDYTINGSMTERHPGNLNISLIGHDNNMLVQKLQPHVAISTGSACNSGVIQDSYVLKAMNLSEAHLKSAVRICFGRFNTKENVDQLLNLLMPILI</sequence>
<dbReference type="PROSITE" id="PS00595">
    <property type="entry name" value="AA_TRANSFER_CLASS_5"/>
    <property type="match status" value="1"/>
</dbReference>
<evidence type="ECO:0000313" key="12">
    <source>
        <dbReference type="EMBL" id="MBS7825124.1"/>
    </source>
</evidence>
<feature type="domain" description="Aminotransferase class V" evidence="11">
    <location>
        <begin position="2"/>
        <end position="369"/>
    </location>
</feature>
<dbReference type="Proteomes" id="UP000680020">
    <property type="component" value="Unassembled WGS sequence"/>
</dbReference>
<evidence type="ECO:0000256" key="6">
    <source>
        <dbReference type="ARBA" id="ARBA00022898"/>
    </source>
</evidence>
<dbReference type="GO" id="GO:0031071">
    <property type="term" value="F:cysteine desulfurase activity"/>
    <property type="evidence" value="ECO:0007669"/>
    <property type="project" value="UniProtKB-EC"/>
</dbReference>
<evidence type="ECO:0000256" key="3">
    <source>
        <dbReference type="ARBA" id="ARBA00012239"/>
    </source>
</evidence>
<dbReference type="GO" id="GO:0046872">
    <property type="term" value="F:metal ion binding"/>
    <property type="evidence" value="ECO:0007669"/>
    <property type="project" value="UniProtKB-KW"/>
</dbReference>
<name>A0AB35BZL6_9GAMM</name>
<dbReference type="GO" id="GO:0051536">
    <property type="term" value="F:iron-sulfur cluster binding"/>
    <property type="evidence" value="ECO:0007669"/>
    <property type="project" value="UniProtKB-KW"/>
</dbReference>
<dbReference type="InterPro" id="IPR015421">
    <property type="entry name" value="PyrdxlP-dep_Trfase_major"/>
</dbReference>
<comment type="caution">
    <text evidence="12">The sequence shown here is derived from an EMBL/GenBank/DDBJ whole genome shotgun (WGS) entry which is preliminary data.</text>
</comment>
<evidence type="ECO:0000256" key="8">
    <source>
        <dbReference type="ARBA" id="ARBA00023014"/>
    </source>
</evidence>
<keyword evidence="6" id="KW-0663">Pyridoxal phosphate</keyword>
<keyword evidence="4" id="KW-0808">Transferase</keyword>
<dbReference type="RefSeq" id="WP_213404188.1">
    <property type="nucleotide sequence ID" value="NZ_JAGIBS010000002.1"/>
</dbReference>
<accession>A0AB35BZL6</accession>
<keyword evidence="5" id="KW-0479">Metal-binding</keyword>
<dbReference type="InterPro" id="IPR016454">
    <property type="entry name" value="Cysteine_dSase"/>
</dbReference>
<dbReference type="AlphaFoldDB" id="A0AB35BZL6"/>
<dbReference type="EC" id="2.8.1.7" evidence="3"/>
<dbReference type="Pfam" id="PF00266">
    <property type="entry name" value="Aminotran_5"/>
    <property type="match status" value="1"/>
</dbReference>
<comment type="catalytic activity">
    <reaction evidence="9">
        <text>(sulfur carrier)-H + L-cysteine = (sulfur carrier)-SH + L-alanine</text>
        <dbReference type="Rhea" id="RHEA:43892"/>
        <dbReference type="Rhea" id="RHEA-COMP:14737"/>
        <dbReference type="Rhea" id="RHEA-COMP:14739"/>
        <dbReference type="ChEBI" id="CHEBI:29917"/>
        <dbReference type="ChEBI" id="CHEBI:35235"/>
        <dbReference type="ChEBI" id="CHEBI:57972"/>
        <dbReference type="ChEBI" id="CHEBI:64428"/>
        <dbReference type="EC" id="2.8.1.7"/>
    </reaction>
</comment>
<reference evidence="12" key="1">
    <citation type="submission" date="2021-03" db="EMBL/GenBank/DDBJ databases">
        <title>Identification and antibiotic profiling of Wohlfahrtiimonas chitiniclastica, an underestimated human pathogen.</title>
        <authorList>
            <person name="Kopf A."/>
            <person name="Bunk B."/>
            <person name="Coldewey S."/>
            <person name="Gunzer F."/>
            <person name="Riedel T."/>
            <person name="Schroettner P."/>
        </authorList>
    </citation>
    <scope>NUCLEOTIDE SEQUENCE</scope>
    <source>
        <strain evidence="12">DSM 100917</strain>
    </source>
</reference>
<dbReference type="Gene3D" id="1.10.260.50">
    <property type="match status" value="1"/>
</dbReference>
<evidence type="ECO:0000256" key="7">
    <source>
        <dbReference type="ARBA" id="ARBA00023004"/>
    </source>
</evidence>
<evidence type="ECO:0000256" key="9">
    <source>
        <dbReference type="ARBA" id="ARBA00050776"/>
    </source>
</evidence>
<proteinExistence type="inferred from homology"/>
<dbReference type="SUPFAM" id="SSF53383">
    <property type="entry name" value="PLP-dependent transferases"/>
    <property type="match status" value="1"/>
</dbReference>
<dbReference type="InterPro" id="IPR020578">
    <property type="entry name" value="Aminotrans_V_PyrdxlP_BS"/>
</dbReference>
<comment type="similarity">
    <text evidence="2">Belongs to the class-V pyridoxal-phosphate-dependent aminotransferase family. NifS/IscS subfamily.</text>
</comment>
<dbReference type="InterPro" id="IPR000192">
    <property type="entry name" value="Aminotrans_V_dom"/>
</dbReference>
<evidence type="ECO:0000313" key="13">
    <source>
        <dbReference type="Proteomes" id="UP000680020"/>
    </source>
</evidence>
<evidence type="ECO:0000256" key="4">
    <source>
        <dbReference type="ARBA" id="ARBA00022679"/>
    </source>
</evidence>
<keyword evidence="7" id="KW-0408">Iron</keyword>
<evidence type="ECO:0000256" key="2">
    <source>
        <dbReference type="ARBA" id="ARBA00006490"/>
    </source>
</evidence>
<keyword evidence="8" id="KW-0411">Iron-sulfur</keyword>
<evidence type="ECO:0000256" key="1">
    <source>
        <dbReference type="ARBA" id="ARBA00001933"/>
    </source>
</evidence>